<comment type="similarity">
    <text evidence="1">Belongs to the short-chain dehydrogenases/reductases (SDR) family.</text>
</comment>
<protein>
    <submittedName>
        <fullName evidence="2">SDR family NAD(P)-dependent oxidoreductase</fullName>
        <ecNumber evidence="2">1.1.1.-</ecNumber>
    </submittedName>
</protein>
<gene>
    <name evidence="2" type="ORF">ACFQE5_07500</name>
</gene>
<sequence length="256" mass="25985">MTPRIAVVTGANRGIGRAIAVALASEEFTVAVTARDPATLGETVAEISSVGGTAVPLACDVRDEASVAEMAGRCESLGPVHTVVANAGIAGPTAPLHEISLADWQATLATDLDGVFLTFRAFVPGLIERGAGSLIAIASMTGKRPLHGRTPYAAAKLGVIGLVRTLAAELGPHRIRVNAVCPGAVAGPRIDEVIRRQAGTRGISEQEALAAFTGSSPLGRLVEADEVGRACAFLASDAAAAITGEDLNVSAGVVMY</sequence>
<accession>A0ABW1J138</accession>
<dbReference type="InterPro" id="IPR002347">
    <property type="entry name" value="SDR_fam"/>
</dbReference>
<evidence type="ECO:0000313" key="3">
    <source>
        <dbReference type="Proteomes" id="UP001596302"/>
    </source>
</evidence>
<dbReference type="InterPro" id="IPR036291">
    <property type="entry name" value="NAD(P)-bd_dom_sf"/>
</dbReference>
<dbReference type="PROSITE" id="PS00061">
    <property type="entry name" value="ADH_SHORT"/>
    <property type="match status" value="1"/>
</dbReference>
<dbReference type="PRINTS" id="PR00080">
    <property type="entry name" value="SDRFAMILY"/>
</dbReference>
<dbReference type="EC" id="1.1.1.-" evidence="2"/>
<reference evidence="3" key="1">
    <citation type="journal article" date="2019" name="Int. J. Syst. Evol. Microbiol.">
        <title>The Global Catalogue of Microorganisms (GCM) 10K type strain sequencing project: providing services to taxonomists for standard genome sequencing and annotation.</title>
        <authorList>
            <consortium name="The Broad Institute Genomics Platform"/>
            <consortium name="The Broad Institute Genome Sequencing Center for Infectious Disease"/>
            <person name="Wu L."/>
            <person name="Ma J."/>
        </authorList>
    </citation>
    <scope>NUCLEOTIDE SEQUENCE [LARGE SCALE GENOMIC DNA]</scope>
    <source>
        <strain evidence="3">CCM 8391</strain>
    </source>
</reference>
<dbReference type="EMBL" id="JBHSQW010000015">
    <property type="protein sequence ID" value="MFC5994055.1"/>
    <property type="molecule type" value="Genomic_DNA"/>
</dbReference>
<dbReference type="PANTHER" id="PTHR42879:SF2">
    <property type="entry name" value="3-OXOACYL-[ACYL-CARRIER-PROTEIN] REDUCTASE FABG"/>
    <property type="match status" value="1"/>
</dbReference>
<comment type="caution">
    <text evidence="2">The sequence shown here is derived from an EMBL/GenBank/DDBJ whole genome shotgun (WGS) entry which is preliminary data.</text>
</comment>
<dbReference type="Gene3D" id="3.40.50.720">
    <property type="entry name" value="NAD(P)-binding Rossmann-like Domain"/>
    <property type="match status" value="1"/>
</dbReference>
<dbReference type="Pfam" id="PF13561">
    <property type="entry name" value="adh_short_C2"/>
    <property type="match status" value="1"/>
</dbReference>
<organism evidence="2 3">
    <name type="scientific">Pseudonocardia hispaniensis</name>
    <dbReference type="NCBI Taxonomy" id="904933"/>
    <lineage>
        <taxon>Bacteria</taxon>
        <taxon>Bacillati</taxon>
        <taxon>Actinomycetota</taxon>
        <taxon>Actinomycetes</taxon>
        <taxon>Pseudonocardiales</taxon>
        <taxon>Pseudonocardiaceae</taxon>
        <taxon>Pseudonocardia</taxon>
    </lineage>
</organism>
<evidence type="ECO:0000313" key="2">
    <source>
        <dbReference type="EMBL" id="MFC5994055.1"/>
    </source>
</evidence>
<dbReference type="SUPFAM" id="SSF51735">
    <property type="entry name" value="NAD(P)-binding Rossmann-fold domains"/>
    <property type="match status" value="1"/>
</dbReference>
<dbReference type="PANTHER" id="PTHR42879">
    <property type="entry name" value="3-OXOACYL-(ACYL-CARRIER-PROTEIN) REDUCTASE"/>
    <property type="match status" value="1"/>
</dbReference>
<dbReference type="CDD" id="cd05233">
    <property type="entry name" value="SDR_c"/>
    <property type="match status" value="1"/>
</dbReference>
<dbReference type="RefSeq" id="WP_379584096.1">
    <property type="nucleotide sequence ID" value="NZ_JBHSQW010000015.1"/>
</dbReference>
<dbReference type="InterPro" id="IPR050259">
    <property type="entry name" value="SDR"/>
</dbReference>
<keyword evidence="3" id="KW-1185">Reference proteome</keyword>
<evidence type="ECO:0000256" key="1">
    <source>
        <dbReference type="ARBA" id="ARBA00006484"/>
    </source>
</evidence>
<dbReference type="InterPro" id="IPR020904">
    <property type="entry name" value="Sc_DH/Rdtase_CS"/>
</dbReference>
<name>A0ABW1J138_9PSEU</name>
<keyword evidence="2" id="KW-0560">Oxidoreductase</keyword>
<dbReference type="GO" id="GO:0016491">
    <property type="term" value="F:oxidoreductase activity"/>
    <property type="evidence" value="ECO:0007669"/>
    <property type="project" value="UniProtKB-KW"/>
</dbReference>
<dbReference type="PRINTS" id="PR00081">
    <property type="entry name" value="GDHRDH"/>
</dbReference>
<dbReference type="Proteomes" id="UP001596302">
    <property type="component" value="Unassembled WGS sequence"/>
</dbReference>
<proteinExistence type="inferred from homology"/>